<dbReference type="EMBL" id="SIXH01000456">
    <property type="protein sequence ID" value="TBO55701.1"/>
    <property type="molecule type" value="Genomic_DNA"/>
</dbReference>
<gene>
    <name evidence="3" type="ORF">EYS09_31830</name>
</gene>
<feature type="signal peptide" evidence="2">
    <location>
        <begin position="1"/>
        <end position="26"/>
    </location>
</feature>
<evidence type="ECO:0000313" key="4">
    <source>
        <dbReference type="Proteomes" id="UP000292452"/>
    </source>
</evidence>
<evidence type="ECO:0000313" key="3">
    <source>
        <dbReference type="EMBL" id="TBO55701.1"/>
    </source>
</evidence>
<dbReference type="RefSeq" id="WP_052859735.1">
    <property type="nucleotide sequence ID" value="NZ_NDXL01000002.1"/>
</dbReference>
<proteinExistence type="predicted"/>
<dbReference type="GeneID" id="97376865"/>
<dbReference type="OrthoDB" id="4350385at2"/>
<organism evidence="3 4">
    <name type="scientific">Streptomyces kasugaensis</name>
    <dbReference type="NCBI Taxonomy" id="1946"/>
    <lineage>
        <taxon>Bacteria</taxon>
        <taxon>Bacillati</taxon>
        <taxon>Actinomycetota</taxon>
        <taxon>Actinomycetes</taxon>
        <taxon>Kitasatosporales</taxon>
        <taxon>Streptomycetaceae</taxon>
        <taxon>Streptomyces</taxon>
    </lineage>
</organism>
<protein>
    <recommendedName>
        <fullName evidence="5">Serine/threonine protein kinase</fullName>
    </recommendedName>
</protein>
<comment type="caution">
    <text evidence="3">The sequence shown here is derived from an EMBL/GenBank/DDBJ whole genome shotgun (WGS) entry which is preliminary data.</text>
</comment>
<evidence type="ECO:0000256" key="1">
    <source>
        <dbReference type="SAM" id="MobiDB-lite"/>
    </source>
</evidence>
<feature type="compositionally biased region" description="Low complexity" evidence="1">
    <location>
        <begin position="84"/>
        <end position="94"/>
    </location>
</feature>
<sequence>MQRAQKFRLTALAGAAALAAAVPLAAATAGPADTAAPDARRTSAAAPHGFTGQRPGRDADAGAAPGADRRGDAADAARAEDGSAPTGRPRTAAAPDRHPPLRADGRRTVRCGPELASPQRIEAQTCVLAEGGRTWAGTYYRNPTGDPLRAVLTLLRPDRSSVQVHCELAAADGPGVCETPAAATVGPADARQDRWPYDAVAEFSDAAGERLLLRAGSNSA</sequence>
<feature type="compositionally biased region" description="Basic and acidic residues" evidence="1">
    <location>
        <begin position="67"/>
        <end position="81"/>
    </location>
</feature>
<dbReference type="Proteomes" id="UP000292452">
    <property type="component" value="Unassembled WGS sequence"/>
</dbReference>
<feature type="compositionally biased region" description="Low complexity" evidence="1">
    <location>
        <begin position="26"/>
        <end position="47"/>
    </location>
</feature>
<reference evidence="3 4" key="1">
    <citation type="submission" date="2019-02" db="EMBL/GenBank/DDBJ databases">
        <title>Draft Genome Sequence of Streptomyces sp. AM-2504, identified by 16S rRNA comparative analysis as a Streptomyces Kasugaensis strain.</title>
        <authorList>
            <person name="Napolioni V."/>
            <person name="Giuliodori A.M."/>
            <person name="Spurio R."/>
            <person name="Fabbretti A."/>
        </authorList>
    </citation>
    <scope>NUCLEOTIDE SEQUENCE [LARGE SCALE GENOMIC DNA]</scope>
    <source>
        <strain evidence="3 4">AM-2504</strain>
    </source>
</reference>
<evidence type="ECO:0008006" key="5">
    <source>
        <dbReference type="Google" id="ProtNLM"/>
    </source>
</evidence>
<name>A0A4V2JHS2_STRKA</name>
<dbReference type="AlphaFoldDB" id="A0A4V2JHS2"/>
<feature type="chain" id="PRO_5020388313" description="Serine/threonine protein kinase" evidence="2">
    <location>
        <begin position="27"/>
        <end position="220"/>
    </location>
</feature>
<accession>A0A4V2JHS2</accession>
<feature type="compositionally biased region" description="Basic and acidic residues" evidence="1">
    <location>
        <begin position="95"/>
        <end position="107"/>
    </location>
</feature>
<keyword evidence="2" id="KW-0732">Signal</keyword>
<feature type="region of interest" description="Disordered" evidence="1">
    <location>
        <begin position="26"/>
        <end position="108"/>
    </location>
</feature>
<keyword evidence="4" id="KW-1185">Reference proteome</keyword>
<evidence type="ECO:0000256" key="2">
    <source>
        <dbReference type="SAM" id="SignalP"/>
    </source>
</evidence>